<accession>A0A7S0RNX0</accession>
<dbReference type="EMBL" id="HBFA01032364">
    <property type="protein sequence ID" value="CAD8683225.1"/>
    <property type="molecule type" value="Transcribed_RNA"/>
</dbReference>
<reference evidence="1" key="1">
    <citation type="submission" date="2021-01" db="EMBL/GenBank/DDBJ databases">
        <authorList>
            <person name="Corre E."/>
            <person name="Pelletier E."/>
            <person name="Niang G."/>
            <person name="Scheremetjew M."/>
            <person name="Finn R."/>
            <person name="Kale V."/>
            <person name="Holt S."/>
            <person name="Cochrane G."/>
            <person name="Meng A."/>
            <person name="Brown T."/>
            <person name="Cohen L."/>
        </authorList>
    </citation>
    <scope>NUCLEOTIDE SEQUENCE</scope>
    <source>
        <strain evidence="1">CCMP722</strain>
    </source>
</reference>
<proteinExistence type="predicted"/>
<protein>
    <submittedName>
        <fullName evidence="1">Uncharacterized protein</fullName>
    </submittedName>
</protein>
<gene>
    <name evidence="1" type="ORF">POBO1169_LOCUS16280</name>
</gene>
<sequence length="116" mass="13224">MDLVDTLSEEELEQRIETNTRLASEARKRVKDLRLHKKHVLGMVQRLHEQHDAIEEAKKPKDLHGLQFKVKERGPELDNALESTVLAAESLAQEYADPGVSFISFADLTPYLEADM</sequence>
<evidence type="ECO:0000313" key="1">
    <source>
        <dbReference type="EMBL" id="CAD8683225.1"/>
    </source>
</evidence>
<name>A0A7S0RNX0_9CHLO</name>
<organism evidence="1">
    <name type="scientific">Pyramimonas obovata</name>
    <dbReference type="NCBI Taxonomy" id="1411642"/>
    <lineage>
        <taxon>Eukaryota</taxon>
        <taxon>Viridiplantae</taxon>
        <taxon>Chlorophyta</taxon>
        <taxon>Pyramimonadophyceae</taxon>
        <taxon>Pyramimonadales</taxon>
        <taxon>Pyramimonadaceae</taxon>
        <taxon>Pyramimonas</taxon>
        <taxon>Pyramimonas incertae sedis</taxon>
    </lineage>
</organism>
<dbReference type="AlphaFoldDB" id="A0A7S0RNX0"/>